<reference evidence="1" key="1">
    <citation type="submission" date="2019-07" db="EMBL/GenBank/DDBJ databases">
        <authorList>
            <person name="Dittberner H."/>
        </authorList>
    </citation>
    <scope>NUCLEOTIDE SEQUENCE [LARGE SCALE GENOMIC DNA]</scope>
</reference>
<accession>A0A565BDY3</accession>
<gene>
    <name evidence="1" type="ORF">ANE_LOCUS9840</name>
</gene>
<sequence>MVSSNLNIGKRLVFGYESVGEASSQETNDEGRLKIVDDAVNSGLAMRLGSNKEVKRTQSCTGADQSRMDPFLVIQRFLELASLRLALPGSDLRGEGQEKHLRKAFENLKGWTWRWTVEQ</sequence>
<evidence type="ECO:0000313" key="1">
    <source>
        <dbReference type="EMBL" id="VVA99395.1"/>
    </source>
</evidence>
<dbReference type="EMBL" id="CABITT030000003">
    <property type="protein sequence ID" value="VVA99395.1"/>
    <property type="molecule type" value="Genomic_DNA"/>
</dbReference>
<name>A0A565BDY3_9BRAS</name>
<keyword evidence="2" id="KW-1185">Reference proteome</keyword>
<evidence type="ECO:0000313" key="2">
    <source>
        <dbReference type="Proteomes" id="UP000489600"/>
    </source>
</evidence>
<comment type="caution">
    <text evidence="1">The sequence shown here is derived from an EMBL/GenBank/DDBJ whole genome shotgun (WGS) entry which is preliminary data.</text>
</comment>
<protein>
    <submittedName>
        <fullName evidence="1">Uncharacterized protein</fullName>
    </submittedName>
</protein>
<proteinExistence type="predicted"/>
<dbReference type="AlphaFoldDB" id="A0A565BDY3"/>
<dbReference type="Proteomes" id="UP000489600">
    <property type="component" value="Unassembled WGS sequence"/>
</dbReference>
<organism evidence="1 2">
    <name type="scientific">Arabis nemorensis</name>
    <dbReference type="NCBI Taxonomy" id="586526"/>
    <lineage>
        <taxon>Eukaryota</taxon>
        <taxon>Viridiplantae</taxon>
        <taxon>Streptophyta</taxon>
        <taxon>Embryophyta</taxon>
        <taxon>Tracheophyta</taxon>
        <taxon>Spermatophyta</taxon>
        <taxon>Magnoliopsida</taxon>
        <taxon>eudicotyledons</taxon>
        <taxon>Gunneridae</taxon>
        <taxon>Pentapetalae</taxon>
        <taxon>rosids</taxon>
        <taxon>malvids</taxon>
        <taxon>Brassicales</taxon>
        <taxon>Brassicaceae</taxon>
        <taxon>Arabideae</taxon>
        <taxon>Arabis</taxon>
    </lineage>
</organism>